<protein>
    <recommendedName>
        <fullName evidence="1">Death domain-containing protein</fullName>
    </recommendedName>
</protein>
<organism evidence="2 3">
    <name type="scientific">Frieseomelitta varia</name>
    <dbReference type="NCBI Taxonomy" id="561572"/>
    <lineage>
        <taxon>Eukaryota</taxon>
        <taxon>Metazoa</taxon>
        <taxon>Ecdysozoa</taxon>
        <taxon>Arthropoda</taxon>
        <taxon>Hexapoda</taxon>
        <taxon>Insecta</taxon>
        <taxon>Pterygota</taxon>
        <taxon>Neoptera</taxon>
        <taxon>Endopterygota</taxon>
        <taxon>Hymenoptera</taxon>
        <taxon>Apocrita</taxon>
        <taxon>Aculeata</taxon>
        <taxon>Apoidea</taxon>
        <taxon>Anthophila</taxon>
        <taxon>Apidae</taxon>
        <taxon>Frieseomelitta</taxon>
    </lineage>
</organism>
<keyword evidence="3" id="KW-1185">Reference proteome</keyword>
<dbReference type="InterPro" id="IPR000488">
    <property type="entry name" value="Death_dom"/>
</dbReference>
<dbReference type="GO" id="GO:0007165">
    <property type="term" value="P:signal transduction"/>
    <property type="evidence" value="ECO:0007669"/>
    <property type="project" value="InterPro"/>
</dbReference>
<name>A0A833S816_9HYME</name>
<gene>
    <name evidence="2" type="ORF">E2986_08414</name>
</gene>
<reference evidence="2" key="1">
    <citation type="submission" date="2019-11" db="EMBL/GenBank/DDBJ databases">
        <title>The nuclear and mitochondrial genomes of Frieseomelitta varia - a highly eusocial stingless bee (Meliponini) with a permanently sterile worker caste.</title>
        <authorList>
            <person name="Freitas F.C.P."/>
            <person name="Lourenco A.P."/>
            <person name="Nunes F.M.F."/>
            <person name="Paschoal A.R."/>
            <person name="Abreu F.C.P."/>
            <person name="Barbin F.O."/>
            <person name="Bataglia L."/>
            <person name="Cardoso-Junior C.A.M."/>
            <person name="Cervoni M.S."/>
            <person name="Silva S.R."/>
            <person name="Dalarmi F."/>
            <person name="Del Lama M.A."/>
            <person name="Depintor T.S."/>
            <person name="Ferreira K.M."/>
            <person name="Goria P.S."/>
            <person name="Jaskot M.C."/>
            <person name="Lago D.C."/>
            <person name="Luna-Lucena D."/>
            <person name="Moda L.M."/>
            <person name="Nascimento L."/>
            <person name="Pedrino M."/>
            <person name="Rabico F.O."/>
            <person name="Sanches F.C."/>
            <person name="Santos D.E."/>
            <person name="Santos C.G."/>
            <person name="Vieira J."/>
            <person name="Lopes T.F."/>
            <person name="Barchuk A.R."/>
            <person name="Hartfelder K."/>
            <person name="Simoes Z.L.P."/>
            <person name="Bitondi M.M.G."/>
            <person name="Pinheiro D.G."/>
        </authorList>
    </citation>
    <scope>NUCLEOTIDE SEQUENCE</scope>
    <source>
        <strain evidence="2">USP_RPSP 00005682</strain>
        <tissue evidence="2">Whole individual</tissue>
    </source>
</reference>
<dbReference type="InterPro" id="IPR011029">
    <property type="entry name" value="DEATH-like_dom_sf"/>
</dbReference>
<dbReference type="Pfam" id="PF00531">
    <property type="entry name" value="Death"/>
    <property type="match status" value="1"/>
</dbReference>
<dbReference type="SUPFAM" id="SSF47986">
    <property type="entry name" value="DEATH domain"/>
    <property type="match status" value="1"/>
</dbReference>
<dbReference type="EMBL" id="WNWW01000152">
    <property type="protein sequence ID" value="KAF3429661.1"/>
    <property type="molecule type" value="Genomic_DNA"/>
</dbReference>
<evidence type="ECO:0000313" key="2">
    <source>
        <dbReference type="EMBL" id="KAF3429661.1"/>
    </source>
</evidence>
<proteinExistence type="predicted"/>
<comment type="caution">
    <text evidence="2">The sequence shown here is derived from an EMBL/GenBank/DDBJ whole genome shotgun (WGS) entry which is preliminary data.</text>
</comment>
<dbReference type="PROSITE" id="PS50017">
    <property type="entry name" value="DEATH_DOMAIN"/>
    <property type="match status" value="1"/>
</dbReference>
<dbReference type="AlphaFoldDB" id="A0A833S816"/>
<evidence type="ECO:0000259" key="1">
    <source>
        <dbReference type="PROSITE" id="PS50017"/>
    </source>
</evidence>
<sequence>MNESETEMITFFQEKSTPYEQCKNMLEVWAEEDVGASMENLVYILEGLKFTEALAVLKS</sequence>
<dbReference type="Proteomes" id="UP000655588">
    <property type="component" value="Unassembled WGS sequence"/>
</dbReference>
<accession>A0A833S816</accession>
<feature type="domain" description="Death" evidence="1">
    <location>
        <begin position="1"/>
        <end position="59"/>
    </location>
</feature>
<evidence type="ECO:0000313" key="3">
    <source>
        <dbReference type="Proteomes" id="UP000655588"/>
    </source>
</evidence>
<dbReference type="CDD" id="cd01670">
    <property type="entry name" value="Death"/>
    <property type="match status" value="1"/>
</dbReference>